<dbReference type="AlphaFoldDB" id="A0AA88J2Z9"/>
<gene>
    <name evidence="1" type="ORF">TIFTF001_029879</name>
</gene>
<evidence type="ECO:0000313" key="2">
    <source>
        <dbReference type="Proteomes" id="UP001187192"/>
    </source>
</evidence>
<accession>A0AA88J2Z9</accession>
<evidence type="ECO:0000313" key="1">
    <source>
        <dbReference type="EMBL" id="GMN60785.1"/>
    </source>
</evidence>
<sequence length="125" mass="14404">MFFVHLRLADRNRELPTVRTQESSMDGLWKEKKLLRREQSNLKVGRGKKTPATLKEEAWNLVRVGFFITLHHQPEHMPSSLCLSENKKGNLSTWASRGNSTICSDDCITVQSQVWTEQSYQTISV</sequence>
<comment type="caution">
    <text evidence="1">The sequence shown here is derived from an EMBL/GenBank/DDBJ whole genome shotgun (WGS) entry which is preliminary data.</text>
</comment>
<dbReference type="EMBL" id="BTGU01000102">
    <property type="protein sequence ID" value="GMN60785.1"/>
    <property type="molecule type" value="Genomic_DNA"/>
</dbReference>
<organism evidence="1 2">
    <name type="scientific">Ficus carica</name>
    <name type="common">Common fig</name>
    <dbReference type="NCBI Taxonomy" id="3494"/>
    <lineage>
        <taxon>Eukaryota</taxon>
        <taxon>Viridiplantae</taxon>
        <taxon>Streptophyta</taxon>
        <taxon>Embryophyta</taxon>
        <taxon>Tracheophyta</taxon>
        <taxon>Spermatophyta</taxon>
        <taxon>Magnoliopsida</taxon>
        <taxon>eudicotyledons</taxon>
        <taxon>Gunneridae</taxon>
        <taxon>Pentapetalae</taxon>
        <taxon>rosids</taxon>
        <taxon>fabids</taxon>
        <taxon>Rosales</taxon>
        <taxon>Moraceae</taxon>
        <taxon>Ficeae</taxon>
        <taxon>Ficus</taxon>
    </lineage>
</organism>
<dbReference type="Proteomes" id="UP001187192">
    <property type="component" value="Unassembled WGS sequence"/>
</dbReference>
<protein>
    <submittedName>
        <fullName evidence="1">Uncharacterized protein</fullName>
    </submittedName>
</protein>
<keyword evidence="2" id="KW-1185">Reference proteome</keyword>
<proteinExistence type="predicted"/>
<reference evidence="1" key="1">
    <citation type="submission" date="2023-07" db="EMBL/GenBank/DDBJ databases">
        <title>draft genome sequence of fig (Ficus carica).</title>
        <authorList>
            <person name="Takahashi T."/>
            <person name="Nishimura K."/>
        </authorList>
    </citation>
    <scope>NUCLEOTIDE SEQUENCE</scope>
</reference>
<name>A0AA88J2Z9_FICCA</name>